<dbReference type="KEGG" id="gce:KYE46_01550"/>
<organism evidence="3 4">
    <name type="scientific">Gymnodinialimonas ceratoperidinii</name>
    <dbReference type="NCBI Taxonomy" id="2856823"/>
    <lineage>
        <taxon>Bacteria</taxon>
        <taxon>Pseudomonadati</taxon>
        <taxon>Pseudomonadota</taxon>
        <taxon>Alphaproteobacteria</taxon>
        <taxon>Rhodobacterales</taxon>
        <taxon>Paracoccaceae</taxon>
        <taxon>Gymnodinialimonas</taxon>
    </lineage>
</organism>
<dbReference type="InterPro" id="IPR005135">
    <property type="entry name" value="Endo/exonuclease/phosphatase"/>
</dbReference>
<keyword evidence="3" id="KW-0540">Nuclease</keyword>
<name>A0A8F6TXW9_9RHOB</name>
<dbReference type="EMBL" id="CP079194">
    <property type="protein sequence ID" value="QXT39974.1"/>
    <property type="molecule type" value="Genomic_DNA"/>
</dbReference>
<sequence length="360" mass="38635">MDVPTPQPDHARTGNAAGGPNDPGAPRAARGGRRHQCQWLGALLLYGLSAFSAQAESLRLATYHTGLSGRGPGLVLRDILRREDEVSATLAVIAEVDPDILALQDMDYDGNHLALAALAEALEYPHYLTLRPNSGLLTGLDLDGDGRTDGPRDAHGYGRFSGQGGMALLSRHPIGEVADHSSHLWAELPGNAAASVTPPEALPILRLHTVGAWTVEVLTPDGPIHILTSHATAPVFDGPEDRNGLRNGDEVRFWTLYLDEPRPEPFAYMGTLNLDPTRGEGLRGPLIELLGHPAVQDPLPGLPTTDWDEPSPGNLRVDYLLPSRSLTVADAGVFWPEEGPLADVVAEASDHRLVWVDVDF</sequence>
<accession>A0A8F6TXW9</accession>
<gene>
    <name evidence="3" type="ORF">KYE46_01550</name>
</gene>
<reference evidence="3 4" key="1">
    <citation type="submission" date="2021-07" db="EMBL/GenBank/DDBJ databases">
        <title>A novel Jannaschia species isolated from marine dinoflagellate Ceratoperidinium margalefii.</title>
        <authorList>
            <person name="Jiang Y."/>
            <person name="Li Z."/>
        </authorList>
    </citation>
    <scope>NUCLEOTIDE SEQUENCE [LARGE SCALE GENOMIC DNA]</scope>
    <source>
        <strain evidence="3 4">J12C1-MA-4</strain>
    </source>
</reference>
<evidence type="ECO:0000313" key="3">
    <source>
        <dbReference type="EMBL" id="QXT39974.1"/>
    </source>
</evidence>
<evidence type="ECO:0000259" key="2">
    <source>
        <dbReference type="Pfam" id="PF03372"/>
    </source>
</evidence>
<proteinExistence type="predicted"/>
<feature type="region of interest" description="Disordered" evidence="1">
    <location>
        <begin position="1"/>
        <end position="31"/>
    </location>
</feature>
<dbReference type="Proteomes" id="UP000825009">
    <property type="component" value="Chromosome"/>
</dbReference>
<evidence type="ECO:0000313" key="4">
    <source>
        <dbReference type="Proteomes" id="UP000825009"/>
    </source>
</evidence>
<evidence type="ECO:0000256" key="1">
    <source>
        <dbReference type="SAM" id="MobiDB-lite"/>
    </source>
</evidence>
<keyword evidence="3" id="KW-0255">Endonuclease</keyword>
<keyword evidence="4" id="KW-1185">Reference proteome</keyword>
<dbReference type="GO" id="GO:0004519">
    <property type="term" value="F:endonuclease activity"/>
    <property type="evidence" value="ECO:0007669"/>
    <property type="project" value="UniProtKB-KW"/>
</dbReference>
<dbReference type="Pfam" id="PF03372">
    <property type="entry name" value="Exo_endo_phos"/>
    <property type="match status" value="1"/>
</dbReference>
<protein>
    <submittedName>
        <fullName evidence="3">Endonuclease/exonuclease/phosphatase family protein</fullName>
    </submittedName>
</protein>
<dbReference type="AlphaFoldDB" id="A0A8F6TXW9"/>
<feature type="domain" description="Endonuclease/exonuclease/phosphatase" evidence="2">
    <location>
        <begin position="81"/>
        <end position="351"/>
    </location>
</feature>
<keyword evidence="3" id="KW-0378">Hydrolase</keyword>
<feature type="compositionally biased region" description="Low complexity" evidence="1">
    <location>
        <begin position="14"/>
        <end position="29"/>
    </location>
</feature>